<name>A0A1M7Z1H3_9VIBR</name>
<gene>
    <name evidence="1" type="ORF">VQ7734_04493</name>
</gene>
<keyword evidence="2" id="KW-1185">Reference proteome</keyword>
<dbReference type="Proteomes" id="UP000184600">
    <property type="component" value="Unassembled WGS sequence"/>
</dbReference>
<dbReference type="EMBL" id="FRFG01000077">
    <property type="protein sequence ID" value="SHO58721.1"/>
    <property type="molecule type" value="Genomic_DNA"/>
</dbReference>
<dbReference type="STRING" id="1117707.VQ7734_04493"/>
<protein>
    <submittedName>
        <fullName evidence="1">Uncharacterized protein</fullName>
    </submittedName>
</protein>
<dbReference type="AlphaFoldDB" id="A0A1M7Z1H3"/>
<reference evidence="2" key="1">
    <citation type="submission" date="2016-12" db="EMBL/GenBank/DDBJ databases">
        <authorList>
            <person name="Rodrigo-Torres L."/>
            <person name="Arahal R.D."/>
            <person name="Lucena T."/>
        </authorList>
    </citation>
    <scope>NUCLEOTIDE SEQUENCE [LARGE SCALE GENOMIC DNA]</scope>
</reference>
<evidence type="ECO:0000313" key="1">
    <source>
        <dbReference type="EMBL" id="SHO58721.1"/>
    </source>
</evidence>
<dbReference type="RefSeq" id="WP_073586170.1">
    <property type="nucleotide sequence ID" value="NZ_AP024898.1"/>
</dbReference>
<proteinExistence type="predicted"/>
<organism evidence="1 2">
    <name type="scientific">Vibrio quintilis</name>
    <dbReference type="NCBI Taxonomy" id="1117707"/>
    <lineage>
        <taxon>Bacteria</taxon>
        <taxon>Pseudomonadati</taxon>
        <taxon>Pseudomonadota</taxon>
        <taxon>Gammaproteobacteria</taxon>
        <taxon>Vibrionales</taxon>
        <taxon>Vibrionaceae</taxon>
        <taxon>Vibrio</taxon>
    </lineage>
</organism>
<sequence length="132" mass="15571">MSAEEYRANTVEKIRYCNRHVIESLVLQKDNQPLGKLARGSVFFTAERSVLMLNKYNEAIVREMIVELFDYQRKSYEFDDLSSGCIPFYNNVLIWSIRYYNKNKEISASELPFFMFRNVTFRVDVIVDKKGG</sequence>
<accession>A0A1M7Z1H3</accession>
<evidence type="ECO:0000313" key="2">
    <source>
        <dbReference type="Proteomes" id="UP000184600"/>
    </source>
</evidence>